<reference evidence="9 10" key="1">
    <citation type="journal article" date="2015" name="Biotechnol. Bioeng.">
        <title>Genome sequence and phenotypic characterization of Caulobacter segnis.</title>
        <authorList>
            <person name="Patel S."/>
            <person name="Fletcher B."/>
            <person name="Scott D.C."/>
            <person name="Ely B."/>
        </authorList>
    </citation>
    <scope>NUCLEOTIDE SEQUENCE [LARGE SCALE GENOMIC DNA]</scope>
    <source>
        <strain evidence="9 10">TK0059</strain>
    </source>
</reference>
<evidence type="ECO:0000256" key="6">
    <source>
        <dbReference type="SAM" id="MobiDB-lite"/>
    </source>
</evidence>
<feature type="transmembrane region" description="Helical" evidence="7">
    <location>
        <begin position="100"/>
        <end position="123"/>
    </location>
</feature>
<name>A0ABM6TC86_9CAUL</name>
<feature type="transmembrane region" description="Helical" evidence="7">
    <location>
        <begin position="19"/>
        <end position="35"/>
    </location>
</feature>
<keyword evidence="10" id="KW-1185">Reference proteome</keyword>
<evidence type="ECO:0000256" key="5">
    <source>
        <dbReference type="ARBA" id="ARBA00023136"/>
    </source>
</evidence>
<feature type="region of interest" description="Disordered" evidence="6">
    <location>
        <begin position="127"/>
        <end position="166"/>
    </location>
</feature>
<feature type="transmembrane region" description="Helical" evidence="7">
    <location>
        <begin position="41"/>
        <end position="62"/>
    </location>
</feature>
<keyword evidence="4 7" id="KW-1133">Transmembrane helix</keyword>
<dbReference type="SUPFAM" id="SSF81342">
    <property type="entry name" value="Transmembrane di-heme cytochromes"/>
    <property type="match status" value="1"/>
</dbReference>
<evidence type="ECO:0000313" key="10">
    <source>
        <dbReference type="Proteomes" id="UP000240527"/>
    </source>
</evidence>
<accession>A0ABM6TC86</accession>
<dbReference type="EMBL" id="CP027850">
    <property type="protein sequence ID" value="AVQ00717.1"/>
    <property type="molecule type" value="Genomic_DNA"/>
</dbReference>
<feature type="domain" description="Cytochrome b561 bacterial/Ni-hydrogenase" evidence="8">
    <location>
        <begin position="12"/>
        <end position="207"/>
    </location>
</feature>
<evidence type="ECO:0000256" key="7">
    <source>
        <dbReference type="SAM" id="Phobius"/>
    </source>
</evidence>
<evidence type="ECO:0000256" key="3">
    <source>
        <dbReference type="ARBA" id="ARBA00022692"/>
    </source>
</evidence>
<gene>
    <name evidence="9" type="ORF">B7G68_01860</name>
</gene>
<evidence type="ECO:0000259" key="8">
    <source>
        <dbReference type="Pfam" id="PF01292"/>
    </source>
</evidence>
<feature type="compositionally biased region" description="Low complexity" evidence="6">
    <location>
        <begin position="127"/>
        <end position="142"/>
    </location>
</feature>
<comment type="subcellular location">
    <subcellularLocation>
        <location evidence="1">Cell membrane</location>
        <topology evidence="1">Multi-pass membrane protein</topology>
    </subcellularLocation>
</comment>
<dbReference type="Pfam" id="PF01292">
    <property type="entry name" value="Ni_hydr_CYTB"/>
    <property type="match status" value="1"/>
</dbReference>
<feature type="transmembrane region" description="Helical" evidence="7">
    <location>
        <begin position="173"/>
        <end position="191"/>
    </location>
</feature>
<keyword evidence="2" id="KW-1003">Cell membrane</keyword>
<dbReference type="Proteomes" id="UP000240527">
    <property type="component" value="Chromosome"/>
</dbReference>
<evidence type="ECO:0000256" key="1">
    <source>
        <dbReference type="ARBA" id="ARBA00004651"/>
    </source>
</evidence>
<evidence type="ECO:0000256" key="4">
    <source>
        <dbReference type="ARBA" id="ARBA00022989"/>
    </source>
</evidence>
<evidence type="ECO:0000256" key="2">
    <source>
        <dbReference type="ARBA" id="ARBA00022475"/>
    </source>
</evidence>
<protein>
    <submittedName>
        <fullName evidence="9">Cytochrome B</fullName>
    </submittedName>
</protein>
<dbReference type="RefSeq" id="WP_013077549.1">
    <property type="nucleotide sequence ID" value="NZ_CP027850.1"/>
</dbReference>
<keyword evidence="5 7" id="KW-0472">Membrane</keyword>
<sequence>MTTPTATASPRRWDPVVKLTHWTIVAAILANALITEEGSSAHVWVGYALAGTLALRLIWGVIGPAEARFSAFPPSPGRALAHIREIAAGKRSEHASHNPLGALMVYAIWSVLAVIIVTGVLMASAPAEPRGEPGAAPPAATAERLEREEHEEGEGREGGEEHEEGPLTEVHETAVNLLYVLILLHIAGVVFEARRSGRRIVLAMLPGRR</sequence>
<keyword evidence="3 7" id="KW-0812">Transmembrane</keyword>
<organism evidence="9 10">
    <name type="scientific">Caulobacter segnis</name>
    <dbReference type="NCBI Taxonomy" id="88688"/>
    <lineage>
        <taxon>Bacteria</taxon>
        <taxon>Pseudomonadati</taxon>
        <taxon>Pseudomonadota</taxon>
        <taxon>Alphaproteobacteria</taxon>
        <taxon>Caulobacterales</taxon>
        <taxon>Caulobacteraceae</taxon>
        <taxon>Caulobacter</taxon>
    </lineage>
</organism>
<evidence type="ECO:0000313" key="9">
    <source>
        <dbReference type="EMBL" id="AVQ00717.1"/>
    </source>
</evidence>
<proteinExistence type="predicted"/>
<dbReference type="Gene3D" id="1.20.950.20">
    <property type="entry name" value="Transmembrane di-heme cytochromes, Chain C"/>
    <property type="match status" value="1"/>
</dbReference>
<dbReference type="PANTHER" id="PTHR30485:SF2">
    <property type="entry name" value="BLL0597 PROTEIN"/>
    <property type="match status" value="1"/>
</dbReference>
<dbReference type="InterPro" id="IPR016174">
    <property type="entry name" value="Di-haem_cyt_TM"/>
</dbReference>
<feature type="compositionally biased region" description="Basic and acidic residues" evidence="6">
    <location>
        <begin position="143"/>
        <end position="159"/>
    </location>
</feature>
<dbReference type="PANTHER" id="PTHR30485">
    <property type="entry name" value="NI/FE-HYDROGENASE 1 B-TYPE CYTOCHROME SUBUNIT"/>
    <property type="match status" value="1"/>
</dbReference>
<dbReference type="InterPro" id="IPR011577">
    <property type="entry name" value="Cyt_b561_bac/Ni-Hgenase"/>
</dbReference>
<dbReference type="InterPro" id="IPR051542">
    <property type="entry name" value="Hydrogenase_cytochrome"/>
</dbReference>